<dbReference type="Proteomes" id="UP001431010">
    <property type="component" value="Chromosome"/>
</dbReference>
<evidence type="ECO:0000256" key="1">
    <source>
        <dbReference type="SAM" id="SignalP"/>
    </source>
</evidence>
<dbReference type="RefSeq" id="WP_231323924.1">
    <property type="nucleotide sequence ID" value="NZ_CP088156.1"/>
</dbReference>
<feature type="signal peptide" evidence="1">
    <location>
        <begin position="1"/>
        <end position="21"/>
    </location>
</feature>
<accession>A0ABY3REA1</accession>
<evidence type="ECO:0000313" key="3">
    <source>
        <dbReference type="Proteomes" id="UP001431010"/>
    </source>
</evidence>
<protein>
    <recommendedName>
        <fullName evidence="4">Lipoprotein</fullName>
    </recommendedName>
</protein>
<reference evidence="2" key="1">
    <citation type="journal article" date="2024" name="Antonie Van Leeuwenhoek">
        <title>Bradyrhizobium ontarionense sp. nov., a novel bacterial symbiont isolated from Aeschynomene indica (Indian jointvetch), harbours photosynthesis, nitrogen fixation and nitrous oxide (N2O) reductase genes.</title>
        <authorList>
            <person name="Bromfield E.S.P."/>
            <person name="Cloutier S."/>
        </authorList>
    </citation>
    <scope>NUCLEOTIDE SEQUENCE</scope>
    <source>
        <strain evidence="2">A19</strain>
    </source>
</reference>
<keyword evidence="1" id="KW-0732">Signal</keyword>
<feature type="chain" id="PRO_5046485961" description="Lipoprotein" evidence="1">
    <location>
        <begin position="22"/>
        <end position="101"/>
    </location>
</feature>
<gene>
    <name evidence="2" type="ORF">LQG66_04720</name>
</gene>
<proteinExistence type="predicted"/>
<organism evidence="2 3">
    <name type="scientific">Bradyrhizobium ontarionense</name>
    <dbReference type="NCBI Taxonomy" id="2898149"/>
    <lineage>
        <taxon>Bacteria</taxon>
        <taxon>Pseudomonadati</taxon>
        <taxon>Pseudomonadota</taxon>
        <taxon>Alphaproteobacteria</taxon>
        <taxon>Hyphomicrobiales</taxon>
        <taxon>Nitrobacteraceae</taxon>
        <taxon>Bradyrhizobium</taxon>
    </lineage>
</organism>
<dbReference type="EMBL" id="CP088156">
    <property type="protein sequence ID" value="UFZ05623.1"/>
    <property type="molecule type" value="Genomic_DNA"/>
</dbReference>
<evidence type="ECO:0000313" key="2">
    <source>
        <dbReference type="EMBL" id="UFZ05623.1"/>
    </source>
</evidence>
<sequence>MRSLVLIPLIACLAGCGMIDAVQNGLAYSRAVEADLLAETGVRPAVGFNWNNGTLTSVMVTFPKLYTAKPLPELSEKVRAAVIKEFKQSPKQLVLGFAVAG</sequence>
<keyword evidence="3" id="KW-1185">Reference proteome</keyword>
<name>A0ABY3REA1_9BRAD</name>
<evidence type="ECO:0008006" key="4">
    <source>
        <dbReference type="Google" id="ProtNLM"/>
    </source>
</evidence>